<dbReference type="EMBL" id="CP110436">
    <property type="protein sequence ID" value="WAQ92447.1"/>
    <property type="molecule type" value="Genomic_DNA"/>
</dbReference>
<accession>A0ABY7D836</accession>
<protein>
    <submittedName>
        <fullName evidence="1">Uncharacterized protein</fullName>
    </submittedName>
</protein>
<name>A0ABY7D836_9BASI</name>
<reference evidence="1" key="1">
    <citation type="submission" date="2022-10" db="EMBL/GenBank/DDBJ databases">
        <title>Puccinia triticina Genome sequencing and assembly.</title>
        <authorList>
            <person name="Li C."/>
        </authorList>
    </citation>
    <scope>NUCLEOTIDE SEQUENCE</scope>
    <source>
        <strain evidence="1">Pt15</strain>
    </source>
</reference>
<dbReference type="Proteomes" id="UP001164743">
    <property type="component" value="Chromosome 16A"/>
</dbReference>
<proteinExistence type="predicted"/>
<keyword evidence="2" id="KW-1185">Reference proteome</keyword>
<dbReference type="RefSeq" id="XP_053028002.1">
    <property type="nucleotide sequence ID" value="XM_053164036.1"/>
</dbReference>
<evidence type="ECO:0000313" key="2">
    <source>
        <dbReference type="Proteomes" id="UP001164743"/>
    </source>
</evidence>
<organism evidence="1 2">
    <name type="scientific">Puccinia triticina</name>
    <dbReference type="NCBI Taxonomy" id="208348"/>
    <lineage>
        <taxon>Eukaryota</taxon>
        <taxon>Fungi</taxon>
        <taxon>Dikarya</taxon>
        <taxon>Basidiomycota</taxon>
        <taxon>Pucciniomycotina</taxon>
        <taxon>Pucciniomycetes</taxon>
        <taxon>Pucciniales</taxon>
        <taxon>Pucciniaceae</taxon>
        <taxon>Puccinia</taxon>
    </lineage>
</organism>
<sequence length="143" mass="16440">MEKSHRNEEAKESLVELEKIAHMDARDDFKSWIHDAAPFPLIMENSLLKYRNGSEALRLRQNISISIRAAGYLEEIILMAKKAPKMTAKKGDHDIEMEAMGETPTVEKSKLASLNDNDWILIRREEAQQGDFFGKEWSILQPL</sequence>
<gene>
    <name evidence="1" type="ORF">PtA15_16A355</name>
</gene>
<dbReference type="GeneID" id="77804931"/>
<evidence type="ECO:0000313" key="1">
    <source>
        <dbReference type="EMBL" id="WAQ92447.1"/>
    </source>
</evidence>